<evidence type="ECO:0000313" key="6">
    <source>
        <dbReference type="Proteomes" id="UP000008063"/>
    </source>
</evidence>
<dbReference type="Pfam" id="PF01494">
    <property type="entry name" value="FAD_binding_3"/>
    <property type="match status" value="1"/>
</dbReference>
<keyword evidence="6" id="KW-1185">Reference proteome</keyword>
<dbReference type="SUPFAM" id="SSF51905">
    <property type="entry name" value="FAD/NAD(P)-binding domain"/>
    <property type="match status" value="1"/>
</dbReference>
<protein>
    <recommendedName>
        <fullName evidence="4">FAD-binding domain-containing protein</fullName>
    </recommendedName>
</protein>
<dbReference type="HOGENOM" id="CLU_009665_6_3_1"/>
<name>F8PSG1_SERL3</name>
<evidence type="ECO:0000256" key="2">
    <source>
        <dbReference type="ARBA" id="ARBA00022827"/>
    </source>
</evidence>
<dbReference type="GO" id="GO:0071949">
    <property type="term" value="F:FAD binding"/>
    <property type="evidence" value="ECO:0007669"/>
    <property type="project" value="InterPro"/>
</dbReference>
<dbReference type="eggNOG" id="KOG2614">
    <property type="taxonomic scope" value="Eukaryota"/>
</dbReference>
<evidence type="ECO:0000313" key="5">
    <source>
        <dbReference type="EMBL" id="EGO01291.1"/>
    </source>
</evidence>
<proteinExistence type="predicted"/>
<gene>
    <name evidence="5" type="ORF">SERLA73DRAFT_105957</name>
</gene>
<evidence type="ECO:0000256" key="1">
    <source>
        <dbReference type="ARBA" id="ARBA00022630"/>
    </source>
</evidence>
<dbReference type="EMBL" id="GL945478">
    <property type="protein sequence ID" value="EGO01291.1"/>
    <property type="molecule type" value="Genomic_DNA"/>
</dbReference>
<dbReference type="InParanoid" id="F8PSG1"/>
<evidence type="ECO:0000259" key="4">
    <source>
        <dbReference type="Pfam" id="PF01494"/>
    </source>
</evidence>
<dbReference type="Gene3D" id="3.50.50.60">
    <property type="entry name" value="FAD/NAD(P)-binding domain"/>
    <property type="match status" value="1"/>
</dbReference>
<accession>F8PSG1</accession>
<organism evidence="6">
    <name type="scientific">Serpula lacrymans var. lacrymans (strain S7.3)</name>
    <name type="common">Dry rot fungus</name>
    <dbReference type="NCBI Taxonomy" id="936435"/>
    <lineage>
        <taxon>Eukaryota</taxon>
        <taxon>Fungi</taxon>
        <taxon>Dikarya</taxon>
        <taxon>Basidiomycota</taxon>
        <taxon>Agaricomycotina</taxon>
        <taxon>Agaricomycetes</taxon>
        <taxon>Agaricomycetidae</taxon>
        <taxon>Boletales</taxon>
        <taxon>Coniophorineae</taxon>
        <taxon>Serpulaceae</taxon>
        <taxon>Serpula</taxon>
    </lineage>
</organism>
<reference evidence="6" key="1">
    <citation type="journal article" date="2011" name="Science">
        <title>The plant cell wall-decomposing machinery underlies the functional diversity of forest fungi.</title>
        <authorList>
            <person name="Eastwood D.C."/>
            <person name="Floudas D."/>
            <person name="Binder M."/>
            <person name="Majcherczyk A."/>
            <person name="Schneider P."/>
            <person name="Aerts A."/>
            <person name="Asiegbu F.O."/>
            <person name="Baker S.E."/>
            <person name="Barry K."/>
            <person name="Bendiksby M."/>
            <person name="Blumentritt M."/>
            <person name="Coutinho P.M."/>
            <person name="Cullen D."/>
            <person name="de Vries R.P."/>
            <person name="Gathman A."/>
            <person name="Goodell B."/>
            <person name="Henrissat B."/>
            <person name="Ihrmark K."/>
            <person name="Kauserud H."/>
            <person name="Kohler A."/>
            <person name="LaButti K."/>
            <person name="Lapidus A."/>
            <person name="Lavin J.L."/>
            <person name="Lee Y.-H."/>
            <person name="Lindquist E."/>
            <person name="Lilly W."/>
            <person name="Lucas S."/>
            <person name="Morin E."/>
            <person name="Murat C."/>
            <person name="Oguiza J.A."/>
            <person name="Park J."/>
            <person name="Pisabarro A.G."/>
            <person name="Riley R."/>
            <person name="Rosling A."/>
            <person name="Salamov A."/>
            <person name="Schmidt O."/>
            <person name="Schmutz J."/>
            <person name="Skrede I."/>
            <person name="Stenlid J."/>
            <person name="Wiebenga A."/>
            <person name="Xie X."/>
            <person name="Kuees U."/>
            <person name="Hibbett D.S."/>
            <person name="Hoffmeister D."/>
            <person name="Hoegberg N."/>
            <person name="Martin F."/>
            <person name="Grigoriev I.V."/>
            <person name="Watkinson S.C."/>
        </authorList>
    </citation>
    <scope>NUCLEOTIDE SEQUENCE [LARGE SCALE GENOMIC DNA]</scope>
    <source>
        <strain evidence="6">strain S7.3</strain>
    </source>
</reference>
<evidence type="ECO:0000256" key="3">
    <source>
        <dbReference type="ARBA" id="ARBA00023002"/>
    </source>
</evidence>
<dbReference type="InterPro" id="IPR036188">
    <property type="entry name" value="FAD/NAD-bd_sf"/>
</dbReference>
<keyword evidence="3" id="KW-0560">Oxidoreductase</keyword>
<sequence length="448" mass="48996">MFISHKVFLNSGGGIGGLTLAVALAKHHDIDVVIYEAAKRLTEIGAGVGLWPRAWKILKALGLDGDLAAASLDPPTEDLVTAFQYRKSDRPNGLHFYDLHTQGNLLKFHRADFQGVLLKHLPPSSHTHCSKRLESYSQSIAGPVELKFQDGSTATCDLLIGADGVKSAVRGSLLRELANQAVMEGKPDVAQEALAGIDPVWSGMVAYRALIPAERLRALSPSHRALTEPTQYLGKNAYIIVYPISQGNIINLAAFNVSGTEGARFDGPWVKEATKEAFQTAFANWEDDVQILLQAVDKVSHWAVHTVRHLPALNFGRVAILGDASHSMEPHQGSGAGQAIEDAAILAALLSHPQTTRDSIPLALDVYDQIRRPYSIKISQSSRLNGRYFTFQYDGGEDLEHCTDEELKARLVDLGLAFTDNWKWAWSTTVDGMLAEAVQTLNDRYDNV</sequence>
<dbReference type="PANTHER" id="PTHR46720">
    <property type="entry name" value="HYDROXYLASE, PUTATIVE (AFU_ORTHOLOGUE AFUA_3G01460)-RELATED"/>
    <property type="match status" value="1"/>
</dbReference>
<dbReference type="SUPFAM" id="SSF54373">
    <property type="entry name" value="FAD-linked reductases, C-terminal domain"/>
    <property type="match status" value="1"/>
</dbReference>
<dbReference type="Proteomes" id="UP000008063">
    <property type="component" value="Unassembled WGS sequence"/>
</dbReference>
<dbReference type="OrthoDB" id="417877at2759"/>
<dbReference type="STRING" id="936435.F8PSG1"/>
<dbReference type="GO" id="GO:0044550">
    <property type="term" value="P:secondary metabolite biosynthetic process"/>
    <property type="evidence" value="ECO:0007669"/>
    <property type="project" value="TreeGrafter"/>
</dbReference>
<dbReference type="OMA" id="GSWTENI"/>
<dbReference type="GO" id="GO:0016491">
    <property type="term" value="F:oxidoreductase activity"/>
    <property type="evidence" value="ECO:0007669"/>
    <property type="project" value="UniProtKB-KW"/>
</dbReference>
<keyword evidence="2" id="KW-0274">FAD</keyword>
<feature type="domain" description="FAD-binding" evidence="4">
    <location>
        <begin position="12"/>
        <end position="379"/>
    </location>
</feature>
<dbReference type="PANTHER" id="PTHR46720:SF3">
    <property type="entry name" value="FAD-BINDING DOMAIN-CONTAINING PROTEIN-RELATED"/>
    <property type="match status" value="1"/>
</dbReference>
<dbReference type="InterPro" id="IPR002938">
    <property type="entry name" value="FAD-bd"/>
</dbReference>
<dbReference type="PRINTS" id="PR00420">
    <property type="entry name" value="RNGMNOXGNASE"/>
</dbReference>
<keyword evidence="1" id="KW-0285">Flavoprotein</keyword>
<dbReference type="InterPro" id="IPR051104">
    <property type="entry name" value="FAD_monoxygenase"/>
</dbReference>
<dbReference type="AlphaFoldDB" id="F8PSG1"/>